<protein>
    <submittedName>
        <fullName evidence="9">Starch-binding associating with outer membrane</fullName>
    </submittedName>
</protein>
<keyword evidence="3 6" id="KW-0732">Signal</keyword>
<feature type="domain" description="SusD-like N-terminal" evidence="8">
    <location>
        <begin position="97"/>
        <end position="225"/>
    </location>
</feature>
<keyword evidence="5" id="KW-0998">Cell outer membrane</keyword>
<gene>
    <name evidence="9" type="ORF">SAMN05660349_02157</name>
</gene>
<proteinExistence type="inferred from homology"/>
<comment type="subcellular location">
    <subcellularLocation>
        <location evidence="1">Cell outer membrane</location>
    </subcellularLocation>
</comment>
<dbReference type="EMBL" id="FUYQ01000015">
    <property type="protein sequence ID" value="SKB64350.1"/>
    <property type="molecule type" value="Genomic_DNA"/>
</dbReference>
<evidence type="ECO:0000256" key="5">
    <source>
        <dbReference type="ARBA" id="ARBA00023237"/>
    </source>
</evidence>
<dbReference type="SUPFAM" id="SSF48452">
    <property type="entry name" value="TPR-like"/>
    <property type="match status" value="1"/>
</dbReference>
<dbReference type="Gene3D" id="1.25.40.390">
    <property type="match status" value="1"/>
</dbReference>
<keyword evidence="10" id="KW-1185">Reference proteome</keyword>
<keyword evidence="4" id="KW-0472">Membrane</keyword>
<evidence type="ECO:0000256" key="1">
    <source>
        <dbReference type="ARBA" id="ARBA00004442"/>
    </source>
</evidence>
<evidence type="ECO:0000313" key="10">
    <source>
        <dbReference type="Proteomes" id="UP000190852"/>
    </source>
</evidence>
<feature type="signal peptide" evidence="6">
    <location>
        <begin position="1"/>
        <end position="20"/>
    </location>
</feature>
<dbReference type="Proteomes" id="UP000190852">
    <property type="component" value="Unassembled WGS sequence"/>
</dbReference>
<accession>A0A1T5CYQ3</accession>
<comment type="similarity">
    <text evidence="2">Belongs to the SusD family.</text>
</comment>
<dbReference type="PROSITE" id="PS51257">
    <property type="entry name" value="PROKAR_LIPOPROTEIN"/>
    <property type="match status" value="1"/>
</dbReference>
<dbReference type="Pfam" id="PF14322">
    <property type="entry name" value="SusD-like_3"/>
    <property type="match status" value="1"/>
</dbReference>
<dbReference type="GO" id="GO:0009279">
    <property type="term" value="C:cell outer membrane"/>
    <property type="evidence" value="ECO:0007669"/>
    <property type="project" value="UniProtKB-SubCell"/>
</dbReference>
<reference evidence="10" key="1">
    <citation type="submission" date="2017-02" db="EMBL/GenBank/DDBJ databases">
        <authorList>
            <person name="Varghese N."/>
            <person name="Submissions S."/>
        </authorList>
    </citation>
    <scope>NUCLEOTIDE SEQUENCE [LARGE SCALE GENOMIC DNA]</scope>
    <source>
        <strain evidence="10">DSM 24967</strain>
    </source>
</reference>
<feature type="domain" description="RagB/SusD" evidence="7">
    <location>
        <begin position="270"/>
        <end position="520"/>
    </location>
</feature>
<evidence type="ECO:0000313" key="9">
    <source>
        <dbReference type="EMBL" id="SKB64350.1"/>
    </source>
</evidence>
<evidence type="ECO:0000256" key="4">
    <source>
        <dbReference type="ARBA" id="ARBA00023136"/>
    </source>
</evidence>
<evidence type="ECO:0000256" key="3">
    <source>
        <dbReference type="ARBA" id="ARBA00022729"/>
    </source>
</evidence>
<dbReference type="InterPro" id="IPR033985">
    <property type="entry name" value="SusD-like_N"/>
</dbReference>
<dbReference type="AlphaFoldDB" id="A0A1T5CYQ3"/>
<dbReference type="RefSeq" id="WP_079683646.1">
    <property type="nucleotide sequence ID" value="NZ_FUYQ01000015.1"/>
</dbReference>
<dbReference type="Pfam" id="PF07980">
    <property type="entry name" value="SusD_RagB"/>
    <property type="match status" value="1"/>
</dbReference>
<evidence type="ECO:0000259" key="8">
    <source>
        <dbReference type="Pfam" id="PF14322"/>
    </source>
</evidence>
<organism evidence="9 10">
    <name type="scientific">Parabacteroides chartae</name>
    <dbReference type="NCBI Taxonomy" id="1037355"/>
    <lineage>
        <taxon>Bacteria</taxon>
        <taxon>Pseudomonadati</taxon>
        <taxon>Bacteroidota</taxon>
        <taxon>Bacteroidia</taxon>
        <taxon>Bacteroidales</taxon>
        <taxon>Tannerellaceae</taxon>
        <taxon>Parabacteroides</taxon>
    </lineage>
</organism>
<feature type="chain" id="PRO_5012165357" evidence="6">
    <location>
        <begin position="21"/>
        <end position="520"/>
    </location>
</feature>
<sequence>MKKFIYKGFVLAALSLSLTGCDEFLTHEQEGEPSVSNFWKVEADAIAAANGLYFWTASEGITGRGMMWYENASDDMVTGRPQSGAANIKNFVLDNTRDVKENWPVMYQLIKKCNDMIKNIPSMNISEKVKNETLGQAYFLRGWAYLWLAPYYGDNGTNGGIPIVTENTPWAEIDQPRPKSVSDNYKFCIADFEKAAELLPLFKDWGEDNYGRPHKTAAWAYAAKASLYNAQYDNTYYQKTIDFCDKVIPHHDLLPNYADVFKMANNWSPEYIWSWTSSNEDGSKLPGVMLENKGWGLYNGWGYFMPTLELYREFEVGDKRRAVTMLVPGDKFTFLGNERTYYSTESASGMQFNKYMDPFRPADAIGTTVNPNGDNMTTDLSIPLIRFSEVLLWKAEALIWQGKNGDEPLNRVRVRAGLAPKTNATKADLKHERRCELAGELSGRHLDLVRWGDAQAAYSKPLHGYKTTLKKDENGQIQIDKVTEIEIWAARNFNPSVNHVMPIPINEIAKSNNLVQNKGY</sequence>
<dbReference type="InterPro" id="IPR011990">
    <property type="entry name" value="TPR-like_helical_dom_sf"/>
</dbReference>
<name>A0A1T5CYQ3_9BACT</name>
<dbReference type="InterPro" id="IPR012944">
    <property type="entry name" value="SusD_RagB_dom"/>
</dbReference>
<evidence type="ECO:0000256" key="6">
    <source>
        <dbReference type="SAM" id="SignalP"/>
    </source>
</evidence>
<evidence type="ECO:0000256" key="2">
    <source>
        <dbReference type="ARBA" id="ARBA00006275"/>
    </source>
</evidence>
<evidence type="ECO:0000259" key="7">
    <source>
        <dbReference type="Pfam" id="PF07980"/>
    </source>
</evidence>